<protein>
    <submittedName>
        <fullName evidence="2">Uncharacterized protein</fullName>
    </submittedName>
</protein>
<organism evidence="2 3">
    <name type="scientific">Streptomyces camponoticapitis</name>
    <dbReference type="NCBI Taxonomy" id="1616125"/>
    <lineage>
        <taxon>Bacteria</taxon>
        <taxon>Bacillati</taxon>
        <taxon>Actinomycetota</taxon>
        <taxon>Actinomycetes</taxon>
        <taxon>Kitasatosporales</taxon>
        <taxon>Streptomycetaceae</taxon>
        <taxon>Streptomyces</taxon>
    </lineage>
</organism>
<keyword evidence="3" id="KW-1185">Reference proteome</keyword>
<dbReference type="RefSeq" id="WP_189111261.1">
    <property type="nucleotide sequence ID" value="NZ_BMMV01000030.1"/>
</dbReference>
<accession>A0ABQ2EWA3</accession>
<feature type="region of interest" description="Disordered" evidence="1">
    <location>
        <begin position="28"/>
        <end position="60"/>
    </location>
</feature>
<reference evidence="3" key="1">
    <citation type="journal article" date="2019" name="Int. J. Syst. Evol. Microbiol.">
        <title>The Global Catalogue of Microorganisms (GCM) 10K type strain sequencing project: providing services to taxonomists for standard genome sequencing and annotation.</title>
        <authorList>
            <consortium name="The Broad Institute Genomics Platform"/>
            <consortium name="The Broad Institute Genome Sequencing Center for Infectious Disease"/>
            <person name="Wu L."/>
            <person name="Ma J."/>
        </authorList>
    </citation>
    <scope>NUCLEOTIDE SEQUENCE [LARGE SCALE GENOMIC DNA]</scope>
    <source>
        <strain evidence="3">CGMCC 4.7275</strain>
    </source>
</reference>
<sequence>MTEQPDQHPVQPRVDEAAADLGTMVELGMADPAPVPSPSIAPFLEPAWPPEVEPDPYGGS</sequence>
<evidence type="ECO:0000313" key="3">
    <source>
        <dbReference type="Proteomes" id="UP000660265"/>
    </source>
</evidence>
<comment type="caution">
    <text evidence="2">The sequence shown here is derived from an EMBL/GenBank/DDBJ whole genome shotgun (WGS) entry which is preliminary data.</text>
</comment>
<dbReference type="Proteomes" id="UP000660265">
    <property type="component" value="Unassembled WGS sequence"/>
</dbReference>
<dbReference type="EMBL" id="BMMV01000030">
    <property type="protein sequence ID" value="GGK24806.1"/>
    <property type="molecule type" value="Genomic_DNA"/>
</dbReference>
<evidence type="ECO:0000256" key="1">
    <source>
        <dbReference type="SAM" id="MobiDB-lite"/>
    </source>
</evidence>
<name>A0ABQ2EWA3_9ACTN</name>
<gene>
    <name evidence="2" type="ORF">GCM10011583_66100</name>
</gene>
<proteinExistence type="predicted"/>
<evidence type="ECO:0000313" key="2">
    <source>
        <dbReference type="EMBL" id="GGK24806.1"/>
    </source>
</evidence>